<evidence type="ECO:0000313" key="1">
    <source>
        <dbReference type="EMBL" id="KAH3785625.1"/>
    </source>
</evidence>
<evidence type="ECO:0000313" key="2">
    <source>
        <dbReference type="Proteomes" id="UP000828390"/>
    </source>
</evidence>
<dbReference type="EMBL" id="JAIWYP010000008">
    <property type="protein sequence ID" value="KAH3785625.1"/>
    <property type="molecule type" value="Genomic_DNA"/>
</dbReference>
<proteinExistence type="predicted"/>
<name>A0A9D4EX70_DREPO</name>
<gene>
    <name evidence="1" type="ORF">DPMN_163718</name>
</gene>
<dbReference type="AlphaFoldDB" id="A0A9D4EX70"/>
<keyword evidence="2" id="KW-1185">Reference proteome</keyword>
<organism evidence="1 2">
    <name type="scientific">Dreissena polymorpha</name>
    <name type="common">Zebra mussel</name>
    <name type="synonym">Mytilus polymorpha</name>
    <dbReference type="NCBI Taxonomy" id="45954"/>
    <lineage>
        <taxon>Eukaryota</taxon>
        <taxon>Metazoa</taxon>
        <taxon>Spiralia</taxon>
        <taxon>Lophotrochozoa</taxon>
        <taxon>Mollusca</taxon>
        <taxon>Bivalvia</taxon>
        <taxon>Autobranchia</taxon>
        <taxon>Heteroconchia</taxon>
        <taxon>Euheterodonta</taxon>
        <taxon>Imparidentia</taxon>
        <taxon>Neoheterodontei</taxon>
        <taxon>Myida</taxon>
        <taxon>Dreissenoidea</taxon>
        <taxon>Dreissenidae</taxon>
        <taxon>Dreissena</taxon>
    </lineage>
</organism>
<comment type="caution">
    <text evidence="1">The sequence shown here is derived from an EMBL/GenBank/DDBJ whole genome shotgun (WGS) entry which is preliminary data.</text>
</comment>
<protein>
    <submittedName>
        <fullName evidence="1">Uncharacterized protein</fullName>
    </submittedName>
</protein>
<dbReference type="Proteomes" id="UP000828390">
    <property type="component" value="Unassembled WGS sequence"/>
</dbReference>
<sequence>MPPTTPFQKENLSLDLKFMRVDTDTNKSCLHRMTCAPEKRFDRCYEHFLKPKRRP</sequence>
<reference evidence="1" key="2">
    <citation type="submission" date="2020-11" db="EMBL/GenBank/DDBJ databases">
        <authorList>
            <person name="McCartney M.A."/>
            <person name="Auch B."/>
            <person name="Kono T."/>
            <person name="Mallez S."/>
            <person name="Becker A."/>
            <person name="Gohl D.M."/>
            <person name="Silverstein K.A.T."/>
            <person name="Koren S."/>
            <person name="Bechman K.B."/>
            <person name="Herman A."/>
            <person name="Abrahante J.E."/>
            <person name="Garbe J."/>
        </authorList>
    </citation>
    <scope>NUCLEOTIDE SEQUENCE</scope>
    <source>
        <strain evidence="1">Duluth1</strain>
        <tissue evidence="1">Whole animal</tissue>
    </source>
</reference>
<accession>A0A9D4EX70</accession>
<reference evidence="1" key="1">
    <citation type="journal article" date="2019" name="bioRxiv">
        <title>The Genome of the Zebra Mussel, Dreissena polymorpha: A Resource for Invasive Species Research.</title>
        <authorList>
            <person name="McCartney M.A."/>
            <person name="Auch B."/>
            <person name="Kono T."/>
            <person name="Mallez S."/>
            <person name="Zhang Y."/>
            <person name="Obille A."/>
            <person name="Becker A."/>
            <person name="Abrahante J.E."/>
            <person name="Garbe J."/>
            <person name="Badalamenti J.P."/>
            <person name="Herman A."/>
            <person name="Mangelson H."/>
            <person name="Liachko I."/>
            <person name="Sullivan S."/>
            <person name="Sone E.D."/>
            <person name="Koren S."/>
            <person name="Silverstein K.A.T."/>
            <person name="Beckman K.B."/>
            <person name="Gohl D.M."/>
        </authorList>
    </citation>
    <scope>NUCLEOTIDE SEQUENCE</scope>
    <source>
        <strain evidence="1">Duluth1</strain>
        <tissue evidence="1">Whole animal</tissue>
    </source>
</reference>